<dbReference type="SMART" id="SM00530">
    <property type="entry name" value="HTH_XRE"/>
    <property type="match status" value="1"/>
</dbReference>
<dbReference type="PATRIC" id="fig|1502723.3.peg.174"/>
<dbReference type="CDD" id="cd00093">
    <property type="entry name" value="HTH_XRE"/>
    <property type="match status" value="1"/>
</dbReference>
<organism evidence="2 3">
    <name type="scientific">Frankia torreyi</name>
    <dbReference type="NCBI Taxonomy" id="1856"/>
    <lineage>
        <taxon>Bacteria</taxon>
        <taxon>Bacillati</taxon>
        <taxon>Actinomycetota</taxon>
        <taxon>Actinomycetes</taxon>
        <taxon>Frankiales</taxon>
        <taxon>Frankiaceae</taxon>
        <taxon>Frankia</taxon>
    </lineage>
</organism>
<dbReference type="InterPro" id="IPR001387">
    <property type="entry name" value="Cro/C1-type_HTH"/>
</dbReference>
<gene>
    <name evidence="2" type="ORF">FF36_00156</name>
</gene>
<proteinExistence type="predicted"/>
<name>A0A0D8BN47_9ACTN</name>
<dbReference type="Gene3D" id="1.10.260.40">
    <property type="entry name" value="lambda repressor-like DNA-binding domains"/>
    <property type="match status" value="1"/>
</dbReference>
<dbReference type="InterPro" id="IPR010982">
    <property type="entry name" value="Lambda_DNA-bd_dom_sf"/>
</dbReference>
<evidence type="ECO:0000259" key="1">
    <source>
        <dbReference type="PROSITE" id="PS50943"/>
    </source>
</evidence>
<dbReference type="PROSITE" id="PS50943">
    <property type="entry name" value="HTH_CROC1"/>
    <property type="match status" value="1"/>
</dbReference>
<sequence>MIPKGGDVEDWSAVAKAVKERMDSTGISQKELSDRTGLSTATLRELTKLDSDRKRSSATLAKVSDALGWPTGYLLGIARHTASTEVEPANAEENALLTELRAIRDVLERIETRLSK</sequence>
<evidence type="ECO:0000313" key="2">
    <source>
        <dbReference type="EMBL" id="KJE25540.1"/>
    </source>
</evidence>
<dbReference type="EMBL" id="JYFN01000001">
    <property type="protein sequence ID" value="KJE25540.1"/>
    <property type="molecule type" value="Genomic_DNA"/>
</dbReference>
<keyword evidence="2" id="KW-0238">DNA-binding</keyword>
<dbReference type="SUPFAM" id="SSF47413">
    <property type="entry name" value="lambda repressor-like DNA-binding domains"/>
    <property type="match status" value="1"/>
</dbReference>
<reference evidence="2 3" key="2">
    <citation type="journal article" date="2016" name="Genome Announc.">
        <title>Permanent Draft Genome Sequences for Two Variants of Frankia sp. Strain CpI1, the First Frankia Strain Isolated from Root Nodules of Comptonia peregrina.</title>
        <authorList>
            <person name="Oshone R."/>
            <person name="Hurst S.G.IV."/>
            <person name="Abebe-Akele F."/>
            <person name="Simpson S."/>
            <person name="Morris K."/>
            <person name="Thomas W.K."/>
            <person name="Tisa L.S."/>
        </authorList>
    </citation>
    <scope>NUCLEOTIDE SEQUENCE [LARGE SCALE GENOMIC DNA]</scope>
    <source>
        <strain evidence="3">CpI1-S</strain>
    </source>
</reference>
<dbReference type="Pfam" id="PF13443">
    <property type="entry name" value="HTH_26"/>
    <property type="match status" value="1"/>
</dbReference>
<accession>A0A0D8BN47</accession>
<reference evidence="3" key="1">
    <citation type="submission" date="2015-02" db="EMBL/GenBank/DDBJ databases">
        <title>Draft Genome of Frankia sp. CpI1-S.</title>
        <authorList>
            <person name="Oshone R.T."/>
            <person name="Ngom M."/>
            <person name="Ghodhbane-Gtari F."/>
            <person name="Gtari M."/>
            <person name="Morris K."/>
            <person name="Thomas K."/>
            <person name="Sen A."/>
            <person name="Tisa L.S."/>
        </authorList>
    </citation>
    <scope>NUCLEOTIDE SEQUENCE [LARGE SCALE GENOMIC DNA]</scope>
    <source>
        <strain evidence="3">CpI1-S</strain>
    </source>
</reference>
<dbReference type="RefSeq" id="WP_052680871.1">
    <property type="nucleotide sequence ID" value="NZ_JYFN01000001.1"/>
</dbReference>
<comment type="caution">
    <text evidence="2">The sequence shown here is derived from an EMBL/GenBank/DDBJ whole genome shotgun (WGS) entry which is preliminary data.</text>
</comment>
<dbReference type="AlphaFoldDB" id="A0A0D8BN47"/>
<dbReference type="OrthoDB" id="5186342at2"/>
<protein>
    <submittedName>
        <fullName evidence="2">Cro/C1-type HTH DNA-binding domain</fullName>
    </submittedName>
</protein>
<keyword evidence="3" id="KW-1185">Reference proteome</keyword>
<dbReference type="Proteomes" id="UP000032545">
    <property type="component" value="Unassembled WGS sequence"/>
</dbReference>
<dbReference type="GO" id="GO:0003677">
    <property type="term" value="F:DNA binding"/>
    <property type="evidence" value="ECO:0007669"/>
    <property type="project" value="UniProtKB-KW"/>
</dbReference>
<evidence type="ECO:0000313" key="3">
    <source>
        <dbReference type="Proteomes" id="UP000032545"/>
    </source>
</evidence>
<feature type="domain" description="HTH cro/C1-type" evidence="1">
    <location>
        <begin position="18"/>
        <end position="74"/>
    </location>
</feature>